<evidence type="ECO:0000256" key="3">
    <source>
        <dbReference type="ARBA" id="ARBA00023052"/>
    </source>
</evidence>
<dbReference type="InterPro" id="IPR005475">
    <property type="entry name" value="Transketolase-like_Pyr-bd"/>
</dbReference>
<reference evidence="6" key="2">
    <citation type="submission" date="2010-01" db="EMBL/GenBank/DDBJ databases">
        <title>The complete genome of Conexibacter woesei DSM 14684.</title>
        <authorList>
            <consortium name="US DOE Joint Genome Institute (JGI-PGF)"/>
            <person name="Lucas S."/>
            <person name="Copeland A."/>
            <person name="Lapidus A."/>
            <person name="Glavina del Rio T."/>
            <person name="Dalin E."/>
            <person name="Tice H."/>
            <person name="Bruce D."/>
            <person name="Goodwin L."/>
            <person name="Pitluck S."/>
            <person name="Kyrpides N."/>
            <person name="Mavromatis K."/>
            <person name="Ivanova N."/>
            <person name="Mikhailova N."/>
            <person name="Chertkov O."/>
            <person name="Brettin T."/>
            <person name="Detter J.C."/>
            <person name="Han C."/>
            <person name="Larimer F."/>
            <person name="Land M."/>
            <person name="Hauser L."/>
            <person name="Markowitz V."/>
            <person name="Cheng J.-F."/>
            <person name="Hugenholtz P."/>
            <person name="Woyke T."/>
            <person name="Wu D."/>
            <person name="Pukall R."/>
            <person name="Steenblock K."/>
            <person name="Schneider S."/>
            <person name="Klenk H.-P."/>
            <person name="Eisen J.A."/>
        </authorList>
    </citation>
    <scope>NUCLEOTIDE SEQUENCE [LARGE SCALE GENOMIC DNA]</scope>
    <source>
        <strain evidence="6">DSM 14684 / CIP 108061 / JCM 11494 / NBRC 100937 / ID131577</strain>
    </source>
</reference>
<sequence length="322" mass="34236">MSQLEFRTAIRDALDAELARDESVILFGEDVAVAGGVFAVTPGLHDRYGDARVFDTPISELAMSGAAYGAAVCGLRPVLEIMFGDFLPLAMDSLVNQAAKFLFLDGENGVPLVVRCVVGGGGRFGAIHSQMPVSWMHGVTGVKIVAPSTPADAHGLMRAAVQDDNPVLFFEHKRLYSTKGPEPADRDAIMPLGRANVVREGGDVTVVTAMKGVHDALEAAERLAGDGIETEVIDVRTIRPLDVETIVASVAKTSRLVVVEEGPLTGGWAGEVMARVTEEALGELDDAWRIATPDGPVPYSPPLEDAFLPGPDRIATEIKERL</sequence>
<dbReference type="Proteomes" id="UP000008229">
    <property type="component" value="Chromosome"/>
</dbReference>
<keyword evidence="6" id="KW-1185">Reference proteome</keyword>
<dbReference type="KEGG" id="cwo:Cwoe_5078"/>
<feature type="domain" description="Transketolase-like pyrimidine-binding" evidence="4">
    <location>
        <begin position="4"/>
        <end position="178"/>
    </location>
</feature>
<dbReference type="InterPro" id="IPR009014">
    <property type="entry name" value="Transketo_C/PFOR_II"/>
</dbReference>
<dbReference type="SUPFAM" id="SSF52518">
    <property type="entry name" value="Thiamin diphosphate-binding fold (THDP-binding)"/>
    <property type="match status" value="1"/>
</dbReference>
<dbReference type="Pfam" id="PF02780">
    <property type="entry name" value="Transketolase_C"/>
    <property type="match status" value="1"/>
</dbReference>
<dbReference type="OrthoDB" id="3457658at2"/>
<dbReference type="RefSeq" id="WP_012936538.1">
    <property type="nucleotide sequence ID" value="NC_013739.1"/>
</dbReference>
<dbReference type="FunFam" id="3.40.50.970:FF:000001">
    <property type="entry name" value="Pyruvate dehydrogenase E1 beta subunit"/>
    <property type="match status" value="1"/>
</dbReference>
<reference evidence="5 6" key="1">
    <citation type="journal article" date="2010" name="Stand. Genomic Sci.">
        <title>Complete genome sequence of Conexibacter woesei type strain (ID131577).</title>
        <authorList>
            <person name="Pukall R."/>
            <person name="Lapidus A."/>
            <person name="Glavina Del Rio T."/>
            <person name="Copeland A."/>
            <person name="Tice H."/>
            <person name="Cheng J.-F."/>
            <person name="Lucas S."/>
            <person name="Chen F."/>
            <person name="Nolan M."/>
            <person name="Bruce D."/>
            <person name="Goodwin L."/>
            <person name="Pitluck S."/>
            <person name="Mavromatis K."/>
            <person name="Ivanova N."/>
            <person name="Ovchinnikova G."/>
            <person name="Pati A."/>
            <person name="Chen A."/>
            <person name="Palaniappan K."/>
            <person name="Land M."/>
            <person name="Hauser L."/>
            <person name="Chang Y.-J."/>
            <person name="Jeffries C.D."/>
            <person name="Chain P."/>
            <person name="Meincke L."/>
            <person name="Sims D."/>
            <person name="Brettin T."/>
            <person name="Detter J.C."/>
            <person name="Rohde M."/>
            <person name="Goeker M."/>
            <person name="Bristow J."/>
            <person name="Eisen J.A."/>
            <person name="Markowitz V."/>
            <person name="Kyrpides N.C."/>
            <person name="Klenk H.-P."/>
            <person name="Hugenholtz P."/>
        </authorList>
    </citation>
    <scope>NUCLEOTIDE SEQUENCE [LARGE SCALE GENOMIC DNA]</scope>
    <source>
        <strain evidence="6">DSM 14684 / CIP 108061 / JCM 11494 / NBRC 100937 / ID131577</strain>
    </source>
</reference>
<dbReference type="PANTHER" id="PTHR43257:SF2">
    <property type="entry name" value="PYRUVATE DEHYDROGENASE E1 COMPONENT SUBUNIT BETA"/>
    <property type="match status" value="1"/>
</dbReference>
<dbReference type="CDD" id="cd07036">
    <property type="entry name" value="TPP_PYR_E1-PDHc-beta_like"/>
    <property type="match status" value="1"/>
</dbReference>
<organism evidence="5 6">
    <name type="scientific">Conexibacter woesei (strain DSM 14684 / CCUG 47730 / CIP 108061 / JCM 11494 / NBRC 100937 / ID131577)</name>
    <dbReference type="NCBI Taxonomy" id="469383"/>
    <lineage>
        <taxon>Bacteria</taxon>
        <taxon>Bacillati</taxon>
        <taxon>Actinomycetota</taxon>
        <taxon>Thermoleophilia</taxon>
        <taxon>Solirubrobacterales</taxon>
        <taxon>Conexibacteraceae</taxon>
        <taxon>Conexibacter</taxon>
    </lineage>
</organism>
<dbReference type="InterPro" id="IPR033248">
    <property type="entry name" value="Transketolase_C"/>
</dbReference>
<dbReference type="GO" id="GO:0000287">
    <property type="term" value="F:magnesium ion binding"/>
    <property type="evidence" value="ECO:0007669"/>
    <property type="project" value="UniProtKB-ARBA"/>
</dbReference>
<comment type="cofactor">
    <cofactor evidence="1">
        <name>thiamine diphosphate</name>
        <dbReference type="ChEBI" id="CHEBI:58937"/>
    </cofactor>
</comment>
<dbReference type="SUPFAM" id="SSF52922">
    <property type="entry name" value="TK C-terminal domain-like"/>
    <property type="match status" value="1"/>
</dbReference>
<dbReference type="AlphaFoldDB" id="D3FD95"/>
<gene>
    <name evidence="5" type="ordered locus">Cwoe_5078</name>
</gene>
<dbReference type="Gene3D" id="3.40.50.970">
    <property type="match status" value="1"/>
</dbReference>
<dbReference type="STRING" id="469383.Cwoe_5078"/>
<accession>D3FD95</accession>
<evidence type="ECO:0000259" key="4">
    <source>
        <dbReference type="SMART" id="SM00861"/>
    </source>
</evidence>
<dbReference type="Pfam" id="PF02779">
    <property type="entry name" value="Transket_pyr"/>
    <property type="match status" value="1"/>
</dbReference>
<dbReference type="HOGENOM" id="CLU_012907_1_0_11"/>
<dbReference type="EMBL" id="CP001854">
    <property type="protein sequence ID" value="ADB53487.1"/>
    <property type="molecule type" value="Genomic_DNA"/>
</dbReference>
<keyword evidence="3" id="KW-0786">Thiamine pyrophosphate</keyword>
<dbReference type="Gene3D" id="3.40.50.920">
    <property type="match status" value="1"/>
</dbReference>
<evidence type="ECO:0000313" key="6">
    <source>
        <dbReference type="Proteomes" id="UP000008229"/>
    </source>
</evidence>
<dbReference type="GO" id="GO:0016491">
    <property type="term" value="F:oxidoreductase activity"/>
    <property type="evidence" value="ECO:0007669"/>
    <property type="project" value="UniProtKB-KW"/>
</dbReference>
<dbReference type="SMART" id="SM00861">
    <property type="entry name" value="Transket_pyr"/>
    <property type="match status" value="1"/>
</dbReference>
<dbReference type="FunFam" id="3.40.50.920:FF:000001">
    <property type="entry name" value="Pyruvate dehydrogenase E1 beta subunit"/>
    <property type="match status" value="1"/>
</dbReference>
<name>D3FD95_CONWI</name>
<evidence type="ECO:0000313" key="5">
    <source>
        <dbReference type="EMBL" id="ADB53487.1"/>
    </source>
</evidence>
<dbReference type="PANTHER" id="PTHR43257">
    <property type="entry name" value="PYRUVATE DEHYDROGENASE E1 COMPONENT BETA SUBUNIT"/>
    <property type="match status" value="1"/>
</dbReference>
<evidence type="ECO:0000256" key="2">
    <source>
        <dbReference type="ARBA" id="ARBA00023002"/>
    </source>
</evidence>
<proteinExistence type="predicted"/>
<keyword evidence="2" id="KW-0560">Oxidoreductase</keyword>
<dbReference type="eggNOG" id="COG0022">
    <property type="taxonomic scope" value="Bacteria"/>
</dbReference>
<evidence type="ECO:0000256" key="1">
    <source>
        <dbReference type="ARBA" id="ARBA00001964"/>
    </source>
</evidence>
<dbReference type="InterPro" id="IPR029061">
    <property type="entry name" value="THDP-binding"/>
</dbReference>
<protein>
    <submittedName>
        <fullName evidence="5">Transketolase central region</fullName>
    </submittedName>
</protein>